<gene>
    <name evidence="1" type="ORF">PINE0816_LOCUS11551</name>
</gene>
<reference evidence="1" key="1">
    <citation type="submission" date="2021-01" db="EMBL/GenBank/DDBJ databases">
        <authorList>
            <person name="Corre E."/>
            <person name="Pelletier E."/>
            <person name="Niang G."/>
            <person name="Scheremetjew M."/>
            <person name="Finn R."/>
            <person name="Kale V."/>
            <person name="Holt S."/>
            <person name="Cochrane G."/>
            <person name="Meng A."/>
            <person name="Brown T."/>
            <person name="Cohen L."/>
        </authorList>
    </citation>
    <scope>NUCLEOTIDE SEQUENCE</scope>
    <source>
        <strain evidence="1">CCAP1064/1</strain>
    </source>
</reference>
<proteinExistence type="predicted"/>
<name>A0A7S0C951_9STRA</name>
<protein>
    <submittedName>
        <fullName evidence="1">Uncharacterized protein</fullName>
    </submittedName>
</protein>
<accession>A0A7S0C951</accession>
<dbReference type="AlphaFoldDB" id="A0A7S0C951"/>
<evidence type="ECO:0000313" key="1">
    <source>
        <dbReference type="EMBL" id="CAD8415416.1"/>
    </source>
</evidence>
<organism evidence="1">
    <name type="scientific">Proboscia inermis</name>
    <dbReference type="NCBI Taxonomy" id="420281"/>
    <lineage>
        <taxon>Eukaryota</taxon>
        <taxon>Sar</taxon>
        <taxon>Stramenopiles</taxon>
        <taxon>Ochrophyta</taxon>
        <taxon>Bacillariophyta</taxon>
        <taxon>Coscinodiscophyceae</taxon>
        <taxon>Rhizosoleniophycidae</taxon>
        <taxon>Rhizosoleniales</taxon>
        <taxon>Rhizosoleniaceae</taxon>
        <taxon>Proboscia</taxon>
    </lineage>
</organism>
<sequence length="365" mass="40973">MNSDGTSESCITTITNPGMIDRLEQDISEYERFGFAFTRVTGTGTTSQSALFHRTEGIPTPTLATLWLSVSDQSLAASVGPFLRTLVRICDINPRSLRVYVSFDWAIHIPPTSPSSSTIVEAVDIPRRIGHEIHMMIRNSMASALFLDLHVILPMTLSQRCVVESMTDGADGGCYAYPTVMIHERTDDMDSLLDSQRFVWKQTCNLLPLDCLEGIRLEEEHIYLAITTRMCTVRFTPVLFHLSNLLRTRTRGRLTSKHVEPMPPRVPPSATPTASLMYTPPLSDTWPVLLVCVEKLANLFRVVVLCHDYPGALSNLVLVTHPSLLSRFQKEAHKTMKIFHPMLMFQRVTTVLPAGYQLRGEVTVR</sequence>
<dbReference type="EMBL" id="HBEL01024764">
    <property type="protein sequence ID" value="CAD8415416.1"/>
    <property type="molecule type" value="Transcribed_RNA"/>
</dbReference>